<evidence type="ECO:0000256" key="3">
    <source>
        <dbReference type="ARBA" id="ARBA00023012"/>
    </source>
</evidence>
<dbReference type="PANTHER" id="PTHR43874:SF146">
    <property type="entry name" value="TWO-COMPONENT RESPONSE REGULATOR-LIKE APRR9"/>
    <property type="match status" value="1"/>
</dbReference>
<dbReference type="GO" id="GO:0009736">
    <property type="term" value="P:cytokinin-activated signaling pathway"/>
    <property type="evidence" value="ECO:0007669"/>
    <property type="project" value="InterPro"/>
</dbReference>
<evidence type="ECO:0000256" key="7">
    <source>
        <dbReference type="ARBA" id="ARBA00023242"/>
    </source>
</evidence>
<dbReference type="InterPro" id="IPR045279">
    <property type="entry name" value="ARR-like"/>
</dbReference>
<name>A0A2P2M1Y1_RHIMU</name>
<keyword evidence="5" id="KW-0090">Biological rhythms</keyword>
<reference evidence="13" key="1">
    <citation type="submission" date="2018-02" db="EMBL/GenBank/DDBJ databases">
        <title>Rhizophora mucronata_Transcriptome.</title>
        <authorList>
            <person name="Meera S.P."/>
            <person name="Sreeshan A."/>
            <person name="Augustine A."/>
        </authorList>
    </citation>
    <scope>NUCLEOTIDE SEQUENCE</scope>
    <source>
        <tissue evidence="13">Leaf</tissue>
    </source>
</reference>
<feature type="region of interest" description="Disordered" evidence="10">
    <location>
        <begin position="452"/>
        <end position="473"/>
    </location>
</feature>
<comment type="caution">
    <text evidence="8">Lacks conserved residue(s) required for the propagation of feature annotation.</text>
</comment>
<dbReference type="AlphaFoldDB" id="A0A2P2M1Y1"/>
<evidence type="ECO:0000256" key="2">
    <source>
        <dbReference type="ARBA" id="ARBA00010330"/>
    </source>
</evidence>
<feature type="compositionally biased region" description="Polar residues" evidence="10">
    <location>
        <begin position="573"/>
        <end position="590"/>
    </location>
</feature>
<dbReference type="GO" id="GO:0005634">
    <property type="term" value="C:nucleus"/>
    <property type="evidence" value="ECO:0007669"/>
    <property type="project" value="UniProtKB-SubCell"/>
</dbReference>
<dbReference type="PANTHER" id="PTHR43874">
    <property type="entry name" value="TWO-COMPONENT RESPONSE REGULATOR"/>
    <property type="match status" value="1"/>
</dbReference>
<organism evidence="13">
    <name type="scientific">Rhizophora mucronata</name>
    <name type="common">Asiatic mangrove</name>
    <dbReference type="NCBI Taxonomy" id="61149"/>
    <lineage>
        <taxon>Eukaryota</taxon>
        <taxon>Viridiplantae</taxon>
        <taxon>Streptophyta</taxon>
        <taxon>Embryophyta</taxon>
        <taxon>Tracheophyta</taxon>
        <taxon>Spermatophyta</taxon>
        <taxon>Magnoliopsida</taxon>
        <taxon>eudicotyledons</taxon>
        <taxon>Gunneridae</taxon>
        <taxon>Pentapetalae</taxon>
        <taxon>rosids</taxon>
        <taxon>fabids</taxon>
        <taxon>Malpighiales</taxon>
        <taxon>Rhizophoraceae</taxon>
        <taxon>Rhizophora</taxon>
    </lineage>
</organism>
<dbReference type="Gene3D" id="3.40.50.2300">
    <property type="match status" value="1"/>
</dbReference>
<comment type="similarity">
    <text evidence="2">Belongs to the ARR-like family.</text>
</comment>
<sequence>MGEVVVSNEERMVSAEEMVKDREKKDGSTEVVRWEKLFPSMMLRVLLVEADDSTRQIIAALLRKCSYRVVAVPDGLMAWETLKGRPHNIDLILTEVELPSISGYALLTLVMEHDVCKNIPVIMMSSDDSLSTVLKCMLKGAADFLLKPVRRNELRNIWQHVWRRQTPPAGHIPPMSYDAQHKIEAIAQNNAASDQSSDCATLTQKNRECGEKESDDQGFSQLKCRSASNLANAEREKYEKHVKLDKESVDSGCKAGGMSSHVFFHIFFLPSLRLNGSFVILHCLLMKFDTMLAAERSNKLGAPCNGPYNSTALKLGEELGFAQTLTRVERLGTERDRENTHITHCNGSEPFKPSASAIDLISTFDNSSKCTYGHSGSNVGTNEFEFCPQLELSLRRFYPITSNGKGVDEKYSLNHSNASAFSWYNSKTLQPFFPMSADNNLGLKEDASISPAMSSGNLSQNSSGVYQPEGAPLSGNQEIMTTLVIGQSGQGEIMYPSPQLGLIPVPVAGARLENIPTGYGHVFPSIYSTQSGLPAAWNPKLAGEREHSPFPTNTSIHSNQEIQDSENNHRQSVETINNTDDQNGLHQNNMEPAKEFKHGSPGASQSASSSLCNGIENHNSSSTPGSLCSRNDGNATFAGAAERTIALESSNDGFKGMDSHRLSQREAALTKFRLKRKDRCYEKKVRYQSRKRLAEQRPRVKGQFVRQVQLDALVANANS</sequence>
<dbReference type="InterPro" id="IPR011006">
    <property type="entry name" value="CheY-like_superfamily"/>
</dbReference>
<evidence type="ECO:0000256" key="8">
    <source>
        <dbReference type="PROSITE-ProRule" id="PRU00169"/>
    </source>
</evidence>
<evidence type="ECO:0000256" key="4">
    <source>
        <dbReference type="ARBA" id="ARBA00023015"/>
    </source>
</evidence>
<protein>
    <submittedName>
        <fullName evidence="13">Uncharacterized protein MANES_01G239500</fullName>
    </submittedName>
</protein>
<dbReference type="Pfam" id="PF00072">
    <property type="entry name" value="Response_reg"/>
    <property type="match status" value="1"/>
</dbReference>
<proteinExistence type="inferred from homology"/>
<feature type="compositionally biased region" description="Polar residues" evidence="10">
    <location>
        <begin position="616"/>
        <end position="628"/>
    </location>
</feature>
<keyword evidence="6" id="KW-0804">Transcription</keyword>
<dbReference type="SMART" id="SM00448">
    <property type="entry name" value="REC"/>
    <property type="match status" value="1"/>
</dbReference>
<evidence type="ECO:0000256" key="1">
    <source>
        <dbReference type="ARBA" id="ARBA00004123"/>
    </source>
</evidence>
<dbReference type="InterPro" id="IPR010402">
    <property type="entry name" value="CCT_domain"/>
</dbReference>
<keyword evidence="4" id="KW-0805">Transcription regulation</keyword>
<feature type="domain" description="Response regulatory" evidence="11">
    <location>
        <begin position="44"/>
        <end position="162"/>
    </location>
</feature>
<dbReference type="GO" id="GO:0048511">
    <property type="term" value="P:rhythmic process"/>
    <property type="evidence" value="ECO:0007669"/>
    <property type="project" value="UniProtKB-KW"/>
</dbReference>
<dbReference type="CDD" id="cd17582">
    <property type="entry name" value="psREC_PRR"/>
    <property type="match status" value="1"/>
</dbReference>
<keyword evidence="7 9" id="KW-0539">Nucleus</keyword>
<keyword evidence="3" id="KW-0902">Two-component regulatory system</keyword>
<evidence type="ECO:0000256" key="5">
    <source>
        <dbReference type="ARBA" id="ARBA00023108"/>
    </source>
</evidence>
<evidence type="ECO:0000259" key="11">
    <source>
        <dbReference type="PROSITE" id="PS50110"/>
    </source>
</evidence>
<accession>A0A2P2M1Y1</accession>
<dbReference type="SUPFAM" id="SSF52172">
    <property type="entry name" value="CheY-like"/>
    <property type="match status" value="1"/>
</dbReference>
<evidence type="ECO:0000256" key="6">
    <source>
        <dbReference type="ARBA" id="ARBA00023163"/>
    </source>
</evidence>
<dbReference type="PROSITE" id="PS50110">
    <property type="entry name" value="RESPONSE_REGULATORY"/>
    <property type="match status" value="1"/>
</dbReference>
<dbReference type="PROSITE" id="PS51017">
    <property type="entry name" value="CCT"/>
    <property type="match status" value="1"/>
</dbReference>
<evidence type="ECO:0000259" key="12">
    <source>
        <dbReference type="PROSITE" id="PS51017"/>
    </source>
</evidence>
<feature type="compositionally biased region" description="Polar residues" evidence="10">
    <location>
        <begin position="452"/>
        <end position="465"/>
    </location>
</feature>
<comment type="subcellular location">
    <subcellularLocation>
        <location evidence="1 9">Nucleus</location>
    </subcellularLocation>
</comment>
<feature type="domain" description="CCT" evidence="12">
    <location>
        <begin position="665"/>
        <end position="707"/>
    </location>
</feature>
<feature type="compositionally biased region" description="Polar residues" evidence="10">
    <location>
        <begin position="550"/>
        <end position="562"/>
    </location>
</feature>
<dbReference type="GO" id="GO:0000160">
    <property type="term" value="P:phosphorelay signal transduction system"/>
    <property type="evidence" value="ECO:0007669"/>
    <property type="project" value="UniProtKB-KW"/>
</dbReference>
<feature type="compositionally biased region" description="Low complexity" evidence="10">
    <location>
        <begin position="599"/>
        <end position="610"/>
    </location>
</feature>
<feature type="region of interest" description="Disordered" evidence="10">
    <location>
        <begin position="542"/>
        <end position="628"/>
    </location>
</feature>
<evidence type="ECO:0000313" key="13">
    <source>
        <dbReference type="EMBL" id="MBX24224.1"/>
    </source>
</evidence>
<evidence type="ECO:0000256" key="10">
    <source>
        <dbReference type="SAM" id="MobiDB-lite"/>
    </source>
</evidence>
<evidence type="ECO:0000256" key="9">
    <source>
        <dbReference type="PROSITE-ProRule" id="PRU00357"/>
    </source>
</evidence>
<dbReference type="EMBL" id="GGEC01043740">
    <property type="protein sequence ID" value="MBX24224.1"/>
    <property type="molecule type" value="Transcribed_RNA"/>
</dbReference>
<dbReference type="InterPro" id="IPR001789">
    <property type="entry name" value="Sig_transdc_resp-reg_receiver"/>
</dbReference>
<dbReference type="Pfam" id="PF06203">
    <property type="entry name" value="CCT"/>
    <property type="match status" value="1"/>
</dbReference>